<sequence length="130" mass="14152">MKYFTLYIIATILIFFHCVNALPSGGKCTTSADCVAPNVCSKWGWCQWTKIYGDQGPSQGSSAVSGGKNGQCNTSEDCAPRTPYCSKLGFCHGGRLPFDEEQLEIVGDKDSFGYINNDPQANSPIFAQDY</sequence>
<reference evidence="2" key="1">
    <citation type="submission" date="2014-05" db="EMBL/GenBank/DDBJ databases">
        <authorList>
            <person name="Chronopoulou M."/>
        </authorList>
    </citation>
    <scope>NUCLEOTIDE SEQUENCE</scope>
    <source>
        <tissue evidence="2">Whole organism</tissue>
    </source>
</reference>
<proteinExistence type="predicted"/>
<name>A0A0K2SZT8_LEPSM</name>
<evidence type="ECO:0000256" key="1">
    <source>
        <dbReference type="SAM" id="SignalP"/>
    </source>
</evidence>
<accession>A0A0K2SZT8</accession>
<protein>
    <submittedName>
        <fullName evidence="2">Uncharacterized protein</fullName>
    </submittedName>
</protein>
<dbReference type="AlphaFoldDB" id="A0A0K2SZT8"/>
<keyword evidence="1" id="KW-0732">Signal</keyword>
<evidence type="ECO:0000313" key="2">
    <source>
        <dbReference type="EMBL" id="CDW19065.1"/>
    </source>
</evidence>
<feature type="chain" id="PRO_5005487271" evidence="1">
    <location>
        <begin position="22"/>
        <end position="130"/>
    </location>
</feature>
<dbReference type="EMBL" id="HACA01001704">
    <property type="protein sequence ID" value="CDW19065.1"/>
    <property type="molecule type" value="Transcribed_RNA"/>
</dbReference>
<organism evidence="2">
    <name type="scientific">Lepeophtheirus salmonis</name>
    <name type="common">Salmon louse</name>
    <name type="synonym">Caligus salmonis</name>
    <dbReference type="NCBI Taxonomy" id="72036"/>
    <lineage>
        <taxon>Eukaryota</taxon>
        <taxon>Metazoa</taxon>
        <taxon>Ecdysozoa</taxon>
        <taxon>Arthropoda</taxon>
        <taxon>Crustacea</taxon>
        <taxon>Multicrustacea</taxon>
        <taxon>Hexanauplia</taxon>
        <taxon>Copepoda</taxon>
        <taxon>Siphonostomatoida</taxon>
        <taxon>Caligidae</taxon>
        <taxon>Lepeophtheirus</taxon>
    </lineage>
</organism>
<feature type="signal peptide" evidence="1">
    <location>
        <begin position="1"/>
        <end position="21"/>
    </location>
</feature>